<dbReference type="KEGG" id="bsen:DP114_15990"/>
<feature type="chain" id="PRO_5032767572" evidence="1">
    <location>
        <begin position="32"/>
        <end position="512"/>
    </location>
</feature>
<dbReference type="Proteomes" id="UP000503129">
    <property type="component" value="Chromosome"/>
</dbReference>
<feature type="signal peptide" evidence="1">
    <location>
        <begin position="1"/>
        <end position="31"/>
    </location>
</feature>
<dbReference type="AlphaFoldDB" id="A0A856MES3"/>
<evidence type="ECO:0000313" key="3">
    <source>
        <dbReference type="Proteomes" id="UP000503129"/>
    </source>
</evidence>
<keyword evidence="1" id="KW-0732">Signal</keyword>
<protein>
    <submittedName>
        <fullName evidence="2">ScyD/ScyE family protein</fullName>
    </submittedName>
</protein>
<dbReference type="RefSeq" id="WP_171976541.1">
    <property type="nucleotide sequence ID" value="NZ_CAWOXK010000001.1"/>
</dbReference>
<proteinExistence type="predicted"/>
<evidence type="ECO:0000313" key="2">
    <source>
        <dbReference type="EMBL" id="QDL09198.1"/>
    </source>
</evidence>
<name>A0A856MES3_9CYAN</name>
<dbReference type="NCBIfam" id="NF033206">
    <property type="entry name" value="ScyE_fam"/>
    <property type="match status" value="1"/>
</dbReference>
<reference evidence="2 3" key="1">
    <citation type="submission" date="2018-06" db="EMBL/GenBank/DDBJ databases">
        <title>Comparative genomics of Brasilonema spp. strains.</title>
        <authorList>
            <person name="Alvarenga D.O."/>
            <person name="Fiore M.F."/>
            <person name="Varani A.M."/>
        </authorList>
    </citation>
    <scope>NUCLEOTIDE SEQUENCE [LARGE SCALE GENOMIC DNA]</scope>
    <source>
        <strain evidence="2 3">CENA114</strain>
    </source>
</reference>
<evidence type="ECO:0000256" key="1">
    <source>
        <dbReference type="SAM" id="SignalP"/>
    </source>
</evidence>
<dbReference type="SUPFAM" id="SSF63829">
    <property type="entry name" value="Calcium-dependent phosphotriesterase"/>
    <property type="match status" value="2"/>
</dbReference>
<organism evidence="2 3">
    <name type="scientific">Brasilonema sennae CENA114</name>
    <dbReference type="NCBI Taxonomy" id="415709"/>
    <lineage>
        <taxon>Bacteria</taxon>
        <taxon>Bacillati</taxon>
        <taxon>Cyanobacteriota</taxon>
        <taxon>Cyanophyceae</taxon>
        <taxon>Nostocales</taxon>
        <taxon>Scytonemataceae</taxon>
        <taxon>Brasilonema</taxon>
        <taxon>Bromeliae group (in: Brasilonema)</taxon>
    </lineage>
</organism>
<gene>
    <name evidence="2" type="ORF">DP114_15990</name>
</gene>
<dbReference type="Gene3D" id="2.120.10.30">
    <property type="entry name" value="TolB, C-terminal domain"/>
    <property type="match status" value="1"/>
</dbReference>
<dbReference type="InterPro" id="IPR048031">
    <property type="entry name" value="ScyD/ScyE-like"/>
</dbReference>
<accession>A0A856MES3</accession>
<keyword evidence="3" id="KW-1185">Reference proteome</keyword>
<sequence>MRLSLLSKSAFSFAAVTFCFAVVFGTKPATAASFSVVAEGLDNVRGLNFGPDGSLYITESGVGGDGRCIPGPSLEGLDSCIGTSGAVTRVKDGKQERILTRLPSVALRPVGATGEDPQDIQFDAAGNPYLLIGYGGNPTIRDFSENAPGWGQLYKVDFNTGSLTSLGDFAKYELANNAAGEVVLDTSGEIASNPYGLAIKGNTAYVIDAAANDILTVGLDGSNLKTFTVLPKQTITNPVFPTPGPGQVLPPDAPPPGQTPEEVEIQSVPTGAAFGPDGALYVSEYTGFPFPVGKARIFRVGSDGEVTVYADGFTQLCDLEFDPQGNLYTVQYSNAPQWSGVTDASLIQIAPDGTRTTLLSGNGLESATALTIGLDSAVYVANKGDRPGVGQVLRVDPKAKVPEPSVVIAIVAVGVLGLSTLHKRKPKRIVLKKSSTDLSVFHEWFIISLCTLPNCKPPYTTHSYLLHSDTRSVKRMRKAHAARTTERSRRSPLAYRLNQFISFILCSLHRLL</sequence>
<dbReference type="EMBL" id="CP030118">
    <property type="protein sequence ID" value="QDL09198.1"/>
    <property type="molecule type" value="Genomic_DNA"/>
</dbReference>
<dbReference type="InterPro" id="IPR011042">
    <property type="entry name" value="6-blade_b-propeller_TolB-like"/>
</dbReference>